<accession>A0A9P0CMW1</accession>
<keyword evidence="13" id="KW-0449">Lipoprotein</keyword>
<dbReference type="InterPro" id="IPR045357">
    <property type="entry name" value="Aminopeptidase_N-like_N"/>
</dbReference>
<keyword evidence="5 14" id="KW-0645">Protease</keyword>
<name>A0A9P0CMW1_9CUCU</name>
<keyword evidence="12" id="KW-0325">Glycoprotein</keyword>
<dbReference type="InterPro" id="IPR034016">
    <property type="entry name" value="M1_APN-typ"/>
</dbReference>
<dbReference type="GO" id="GO:0008270">
    <property type="term" value="F:zinc ion binding"/>
    <property type="evidence" value="ECO:0007669"/>
    <property type="project" value="UniProtKB-UniRule"/>
</dbReference>
<evidence type="ECO:0000256" key="4">
    <source>
        <dbReference type="ARBA" id="ARBA00022622"/>
    </source>
</evidence>
<evidence type="ECO:0000256" key="9">
    <source>
        <dbReference type="ARBA" id="ARBA00022833"/>
    </source>
</evidence>
<reference evidence="18" key="1">
    <citation type="submission" date="2022-01" db="EMBL/GenBank/DDBJ databases">
        <authorList>
            <person name="King R."/>
        </authorList>
    </citation>
    <scope>NUCLEOTIDE SEQUENCE</scope>
</reference>
<evidence type="ECO:0000256" key="8">
    <source>
        <dbReference type="ARBA" id="ARBA00022801"/>
    </source>
</evidence>
<protein>
    <recommendedName>
        <fullName evidence="14">Aminopeptidase</fullName>
        <ecNumber evidence="14">3.4.11.-</ecNumber>
    </recommendedName>
</protein>
<dbReference type="AlphaFoldDB" id="A0A9P0CMW1"/>
<evidence type="ECO:0000256" key="12">
    <source>
        <dbReference type="ARBA" id="ARBA00023180"/>
    </source>
</evidence>
<dbReference type="InterPro" id="IPR042097">
    <property type="entry name" value="Aminopeptidase_N-like_N_sf"/>
</dbReference>
<evidence type="ECO:0000256" key="13">
    <source>
        <dbReference type="ARBA" id="ARBA00023288"/>
    </source>
</evidence>
<dbReference type="GO" id="GO:0043171">
    <property type="term" value="P:peptide catabolic process"/>
    <property type="evidence" value="ECO:0007669"/>
    <property type="project" value="TreeGrafter"/>
</dbReference>
<dbReference type="GO" id="GO:0005737">
    <property type="term" value="C:cytoplasm"/>
    <property type="evidence" value="ECO:0007669"/>
    <property type="project" value="TreeGrafter"/>
</dbReference>
<dbReference type="GO" id="GO:0005615">
    <property type="term" value="C:extracellular space"/>
    <property type="evidence" value="ECO:0007669"/>
    <property type="project" value="TreeGrafter"/>
</dbReference>
<keyword evidence="8 14" id="KW-0378">Hydrolase</keyword>
<dbReference type="GO" id="GO:0070006">
    <property type="term" value="F:metalloaminopeptidase activity"/>
    <property type="evidence" value="ECO:0007669"/>
    <property type="project" value="TreeGrafter"/>
</dbReference>
<dbReference type="Gene3D" id="1.10.390.10">
    <property type="entry name" value="Neutral Protease Domain 2"/>
    <property type="match status" value="1"/>
</dbReference>
<evidence type="ECO:0000256" key="14">
    <source>
        <dbReference type="RuleBase" id="RU364040"/>
    </source>
</evidence>
<dbReference type="SUPFAM" id="SSF55486">
    <property type="entry name" value="Metalloproteases ('zincins'), catalytic domain"/>
    <property type="match status" value="1"/>
</dbReference>
<comment type="subcellular location">
    <subcellularLocation>
        <location evidence="1">Cell membrane</location>
        <topology evidence="1">Lipid-anchor</topology>
        <topology evidence="1">GPI-anchor</topology>
    </subcellularLocation>
</comment>
<keyword evidence="3" id="KW-1003">Cell membrane</keyword>
<keyword evidence="4" id="KW-0336">GPI-anchor</keyword>
<evidence type="ECO:0000259" key="15">
    <source>
        <dbReference type="Pfam" id="PF01433"/>
    </source>
</evidence>
<dbReference type="GO" id="GO:0042277">
    <property type="term" value="F:peptide binding"/>
    <property type="evidence" value="ECO:0007669"/>
    <property type="project" value="TreeGrafter"/>
</dbReference>
<keyword evidence="9 14" id="KW-0862">Zinc</keyword>
<dbReference type="GO" id="GO:0098552">
    <property type="term" value="C:side of membrane"/>
    <property type="evidence" value="ECO:0007669"/>
    <property type="project" value="UniProtKB-KW"/>
</dbReference>
<keyword evidence="14" id="KW-0031">Aminopeptidase</keyword>
<dbReference type="Gene3D" id="1.25.50.20">
    <property type="match status" value="1"/>
</dbReference>
<dbReference type="Pfam" id="PF17900">
    <property type="entry name" value="Peptidase_M1_N"/>
    <property type="match status" value="1"/>
</dbReference>
<keyword evidence="7" id="KW-0732">Signal</keyword>
<evidence type="ECO:0000313" key="18">
    <source>
        <dbReference type="EMBL" id="CAH1104566.1"/>
    </source>
</evidence>
<organism evidence="18 19">
    <name type="scientific">Psylliodes chrysocephalus</name>
    <dbReference type="NCBI Taxonomy" id="3402493"/>
    <lineage>
        <taxon>Eukaryota</taxon>
        <taxon>Metazoa</taxon>
        <taxon>Ecdysozoa</taxon>
        <taxon>Arthropoda</taxon>
        <taxon>Hexapoda</taxon>
        <taxon>Insecta</taxon>
        <taxon>Pterygota</taxon>
        <taxon>Neoptera</taxon>
        <taxon>Endopterygota</taxon>
        <taxon>Coleoptera</taxon>
        <taxon>Polyphaga</taxon>
        <taxon>Cucujiformia</taxon>
        <taxon>Chrysomeloidea</taxon>
        <taxon>Chrysomelidae</taxon>
        <taxon>Galerucinae</taxon>
        <taxon>Alticini</taxon>
        <taxon>Psylliodes</taxon>
    </lineage>
</organism>
<gene>
    <name evidence="18" type="ORF">PSYICH_LOCUS5597</name>
</gene>
<evidence type="ECO:0000256" key="1">
    <source>
        <dbReference type="ARBA" id="ARBA00004609"/>
    </source>
</evidence>
<dbReference type="EMBL" id="OV651829">
    <property type="protein sequence ID" value="CAH1104566.1"/>
    <property type="molecule type" value="Genomic_DNA"/>
</dbReference>
<dbReference type="SUPFAM" id="SSF63737">
    <property type="entry name" value="Leukotriene A4 hydrolase N-terminal domain"/>
    <property type="match status" value="1"/>
</dbReference>
<dbReference type="OrthoDB" id="6765856at2759"/>
<dbReference type="Pfam" id="PF01433">
    <property type="entry name" value="Peptidase_M1"/>
    <property type="match status" value="1"/>
</dbReference>
<evidence type="ECO:0000256" key="10">
    <source>
        <dbReference type="ARBA" id="ARBA00023049"/>
    </source>
</evidence>
<feature type="domain" description="Aminopeptidase N-like N-terminal" evidence="17">
    <location>
        <begin position="71"/>
        <end position="256"/>
    </location>
</feature>
<feature type="domain" description="ERAP1-like C-terminal" evidence="16">
    <location>
        <begin position="586"/>
        <end position="901"/>
    </location>
</feature>
<feature type="domain" description="Peptidase M1 membrane alanine aminopeptidase" evidence="15">
    <location>
        <begin position="296"/>
        <end position="502"/>
    </location>
</feature>
<comment type="cofactor">
    <cofactor evidence="14">
        <name>Zn(2+)</name>
        <dbReference type="ChEBI" id="CHEBI:29105"/>
    </cofactor>
    <text evidence="14">Binds 1 zinc ion per subunit.</text>
</comment>
<proteinExistence type="inferred from homology"/>
<dbReference type="Gene3D" id="2.60.40.1910">
    <property type="match status" value="1"/>
</dbReference>
<comment type="similarity">
    <text evidence="2 14">Belongs to the peptidase M1 family.</text>
</comment>
<dbReference type="InterPro" id="IPR001930">
    <property type="entry name" value="Peptidase_M1"/>
</dbReference>
<dbReference type="PANTHER" id="PTHR11533:SF301">
    <property type="entry name" value="AMINOPEPTIDASE"/>
    <property type="match status" value="1"/>
</dbReference>
<sequence>MGWYPCFIYKISVYRSLYILLYDIDKSSTNFDKMALGSRMQNFMVLFFIIIVKNVLFTNSEVYRLPRSIIPNTYTVRLKIPDVHNNTYTGTEVITFTTVEQVDKILMNSSPVHINITKIDLNEDGYIHHCSWNYTDNLTDIVSISCNKTLESNQVYSIMLNYESIFSSDDQFGFYKIQYKEKDNEEMVLLTRLSPTYARRVFPCFDEPTFKATFNFFVAYPRTYHILGNTPVVTEVNSVEGLTESQFDTTPMMSTYSIGFIVSKLKPVIEEITDVDFAYNVFTKPSFKRFGKTMIDQSSKLVNAMGEWTGTKYHEMGNIQLYSIPIEHLHYGEANNWGLLVSREEYSLDEETNTTALQKQTIILNLANQITQQWFGSYVSLNWWSNTWLNLGFAKFFEYYISNQVNTGFDFENQFIINVLQNSLYEDSILSFDELSSKEEDIVTQSDILKKINKLMSNKGASIIRMMQSILGKELFRNSMISHINQFKFNNTNPTFLLDSLNLGNLMEPYLYTPGYPLVTVKLDENQKTAVITQEPFSLINDENMQNTYWNIPITYTSSAKKDLPLNEIQWLRSNNVLNINLNSEWIILNNQQIGYFRVNYDDELWTRIIHVLKGSQRTDINVINRAQLIDDIFAVARVGKVQYSKAFLLVSYITHETDYYPWVTALKVMKTLFNQLSDKDTLAILKKNILNWINTAFPNIHAIDSTLHIEIMKQSLILNWKCFLGDTTCLTNARNKYEEFKLSKTFQNYNERDTVLCYGAKRSEKAIDEYSYLIYLYQNTNTQTKKTVLLSAIGCISDKEVLKNYLRELVVTVSVISKYDALTVFEAVSSNENEGVDLALQFLDDNILLIIDRYSEVFPLTDFIISISDKISTQSQLDKLKTLIDSHIELQDNSSSRSLKIIENNLKWANNYTDAIRYTLEHPLTSASSRIHKHWVLVCNLLVISYFIKIF</sequence>
<evidence type="ECO:0000313" key="19">
    <source>
        <dbReference type="Proteomes" id="UP001153636"/>
    </source>
</evidence>
<keyword evidence="10 14" id="KW-0482">Metalloprotease</keyword>
<dbReference type="EC" id="3.4.11.-" evidence="14"/>
<dbReference type="PRINTS" id="PR00756">
    <property type="entry name" value="ALADIPTASE"/>
</dbReference>
<evidence type="ECO:0000259" key="17">
    <source>
        <dbReference type="Pfam" id="PF17900"/>
    </source>
</evidence>
<evidence type="ECO:0000256" key="11">
    <source>
        <dbReference type="ARBA" id="ARBA00023136"/>
    </source>
</evidence>
<dbReference type="InterPro" id="IPR014782">
    <property type="entry name" value="Peptidase_M1_dom"/>
</dbReference>
<keyword evidence="19" id="KW-1185">Reference proteome</keyword>
<dbReference type="InterPro" id="IPR050344">
    <property type="entry name" value="Peptidase_M1_aminopeptidases"/>
</dbReference>
<dbReference type="InterPro" id="IPR027268">
    <property type="entry name" value="Peptidase_M4/M1_CTD_sf"/>
</dbReference>
<dbReference type="Gene3D" id="2.60.40.1730">
    <property type="entry name" value="tricorn interacting facor f3 domain"/>
    <property type="match status" value="1"/>
</dbReference>
<evidence type="ECO:0000259" key="16">
    <source>
        <dbReference type="Pfam" id="PF11838"/>
    </source>
</evidence>
<evidence type="ECO:0000256" key="6">
    <source>
        <dbReference type="ARBA" id="ARBA00022723"/>
    </source>
</evidence>
<dbReference type="CDD" id="cd09601">
    <property type="entry name" value="M1_APN-Q_like"/>
    <property type="match status" value="1"/>
</dbReference>
<evidence type="ECO:0000256" key="2">
    <source>
        <dbReference type="ARBA" id="ARBA00010136"/>
    </source>
</evidence>
<keyword evidence="6 14" id="KW-0479">Metal-binding</keyword>
<evidence type="ECO:0000256" key="3">
    <source>
        <dbReference type="ARBA" id="ARBA00022475"/>
    </source>
</evidence>
<dbReference type="InterPro" id="IPR024571">
    <property type="entry name" value="ERAP1-like_C_dom"/>
</dbReference>
<dbReference type="Proteomes" id="UP001153636">
    <property type="component" value="Chromosome 17"/>
</dbReference>
<evidence type="ECO:0000256" key="5">
    <source>
        <dbReference type="ARBA" id="ARBA00022670"/>
    </source>
</evidence>
<dbReference type="GO" id="GO:0006508">
    <property type="term" value="P:proteolysis"/>
    <property type="evidence" value="ECO:0007669"/>
    <property type="project" value="UniProtKB-KW"/>
</dbReference>
<dbReference type="PANTHER" id="PTHR11533">
    <property type="entry name" value="PROTEASE M1 ZINC METALLOPROTEASE"/>
    <property type="match status" value="1"/>
</dbReference>
<keyword evidence="11" id="KW-0472">Membrane</keyword>
<dbReference type="Pfam" id="PF11838">
    <property type="entry name" value="ERAP1_C"/>
    <property type="match status" value="1"/>
</dbReference>
<dbReference type="GO" id="GO:0005886">
    <property type="term" value="C:plasma membrane"/>
    <property type="evidence" value="ECO:0007669"/>
    <property type="project" value="UniProtKB-SubCell"/>
</dbReference>
<evidence type="ECO:0000256" key="7">
    <source>
        <dbReference type="ARBA" id="ARBA00022729"/>
    </source>
</evidence>
<dbReference type="FunFam" id="2.60.40.1910:FF:000008">
    <property type="entry name" value="Aminopeptidase"/>
    <property type="match status" value="1"/>
</dbReference>